<evidence type="ECO:0000313" key="8">
    <source>
        <dbReference type="Proteomes" id="UP000308230"/>
    </source>
</evidence>
<accession>A0A5R9FFC0</accession>
<feature type="transmembrane region" description="Helical" evidence="6">
    <location>
        <begin position="221"/>
        <end position="238"/>
    </location>
</feature>
<dbReference type="GO" id="GO:0016020">
    <property type="term" value="C:membrane"/>
    <property type="evidence" value="ECO:0007669"/>
    <property type="project" value="UniProtKB-SubCell"/>
</dbReference>
<feature type="transmembrane region" description="Helical" evidence="6">
    <location>
        <begin position="314"/>
        <end position="344"/>
    </location>
</feature>
<evidence type="ECO:0000256" key="6">
    <source>
        <dbReference type="SAM" id="Phobius"/>
    </source>
</evidence>
<evidence type="ECO:0000256" key="4">
    <source>
        <dbReference type="ARBA" id="ARBA00022989"/>
    </source>
</evidence>
<reference evidence="7 8" key="1">
    <citation type="submission" date="2019-04" db="EMBL/GenBank/DDBJ databases">
        <title>Bacillus caeni sp. nov., a bacterium isolated from mangrove sediment.</title>
        <authorList>
            <person name="Huang H."/>
            <person name="Mo K."/>
            <person name="Hu Y."/>
        </authorList>
    </citation>
    <scope>NUCLEOTIDE SEQUENCE [LARGE SCALE GENOMIC DNA]</scope>
    <source>
        <strain evidence="7 8">HB172195</strain>
    </source>
</reference>
<evidence type="ECO:0000256" key="3">
    <source>
        <dbReference type="ARBA" id="ARBA00022692"/>
    </source>
</evidence>
<dbReference type="Pfam" id="PF01594">
    <property type="entry name" value="AI-2E_transport"/>
    <property type="match status" value="1"/>
</dbReference>
<comment type="similarity">
    <text evidence="2">Belongs to the autoinducer-2 exporter (AI-2E) (TC 2.A.86) family.</text>
</comment>
<dbReference type="Proteomes" id="UP000308230">
    <property type="component" value="Unassembled WGS sequence"/>
</dbReference>
<evidence type="ECO:0000256" key="1">
    <source>
        <dbReference type="ARBA" id="ARBA00004141"/>
    </source>
</evidence>
<proteinExistence type="inferred from homology"/>
<name>A0A5R9FFC0_9BACL</name>
<feature type="transmembrane region" description="Helical" evidence="6">
    <location>
        <begin position="9"/>
        <end position="30"/>
    </location>
</feature>
<dbReference type="PANTHER" id="PTHR21716">
    <property type="entry name" value="TRANSMEMBRANE PROTEIN"/>
    <property type="match status" value="1"/>
</dbReference>
<comment type="caution">
    <text evidence="7">The sequence shown here is derived from an EMBL/GenBank/DDBJ whole genome shotgun (WGS) entry which is preliminary data.</text>
</comment>
<feature type="transmembrane region" description="Helical" evidence="6">
    <location>
        <begin position="162"/>
        <end position="180"/>
    </location>
</feature>
<organism evidence="7 8">
    <name type="scientific">Exobacillus caeni</name>
    <dbReference type="NCBI Taxonomy" id="2574798"/>
    <lineage>
        <taxon>Bacteria</taxon>
        <taxon>Bacillati</taxon>
        <taxon>Bacillota</taxon>
        <taxon>Bacilli</taxon>
        <taxon>Bacillales</taxon>
        <taxon>Guptibacillaceae</taxon>
        <taxon>Exobacillus</taxon>
    </lineage>
</organism>
<sequence>MKKEWNLNWLIRITTILLLFLCGYLFLKLAPIWEPVLALLLTIAVPVLTAALITYLLHPIVEKIHEEGLPRALAILIIYFLFFGGIGYAAFKGTPYAIKQTQELADNLPQLVETYRVWINELYRSTSNFPPAFQTRIDETLHSVEVYVNEMLNAVLEIFKKLIGSLFLLFITPFLVFYFLKDFEDIKKAVWYITPKKWRTPGKQLLNEIDESLGNYIRGQFLVISALVVLGIIGFWIIGMPYPILLGVIVGITDLIPYFGPIIGAFPALVIAMTVSMKMLIYVVGLILILQFIESNILSPYIVGRSLHIHPVIIIFGLLIGGEVGGIPGLILAVPILAVLKVVIKHVAFTAKR</sequence>
<evidence type="ECO:0000256" key="2">
    <source>
        <dbReference type="ARBA" id="ARBA00009773"/>
    </source>
</evidence>
<feature type="transmembrane region" description="Helical" evidence="6">
    <location>
        <begin position="69"/>
        <end position="91"/>
    </location>
</feature>
<comment type="subcellular location">
    <subcellularLocation>
        <location evidence="1">Membrane</location>
        <topology evidence="1">Multi-pass membrane protein</topology>
    </subcellularLocation>
</comment>
<evidence type="ECO:0000313" key="7">
    <source>
        <dbReference type="EMBL" id="TLS39294.1"/>
    </source>
</evidence>
<dbReference type="AlphaFoldDB" id="A0A5R9FFC0"/>
<dbReference type="OrthoDB" id="9793390at2"/>
<dbReference type="PANTHER" id="PTHR21716:SF15">
    <property type="entry name" value="TRANSPORT PROTEIN YRRI-RELATED"/>
    <property type="match status" value="1"/>
</dbReference>
<protein>
    <submittedName>
        <fullName evidence="7">AI-2E family transporter</fullName>
    </submittedName>
</protein>
<gene>
    <name evidence="7" type="ORF">FCL54_03040</name>
</gene>
<feature type="transmembrane region" description="Helical" evidence="6">
    <location>
        <begin position="36"/>
        <end position="57"/>
    </location>
</feature>
<feature type="transmembrane region" description="Helical" evidence="6">
    <location>
        <begin position="279"/>
        <end position="302"/>
    </location>
</feature>
<dbReference type="EMBL" id="SWLG01000001">
    <property type="protein sequence ID" value="TLS39294.1"/>
    <property type="molecule type" value="Genomic_DNA"/>
</dbReference>
<keyword evidence="3 6" id="KW-0812">Transmembrane</keyword>
<dbReference type="RefSeq" id="WP_138122996.1">
    <property type="nucleotide sequence ID" value="NZ_SWLG01000001.1"/>
</dbReference>
<evidence type="ECO:0000256" key="5">
    <source>
        <dbReference type="ARBA" id="ARBA00023136"/>
    </source>
</evidence>
<dbReference type="InterPro" id="IPR002549">
    <property type="entry name" value="AI-2E-like"/>
</dbReference>
<keyword evidence="4 6" id="KW-1133">Transmembrane helix</keyword>
<dbReference type="GO" id="GO:0055085">
    <property type="term" value="P:transmembrane transport"/>
    <property type="evidence" value="ECO:0007669"/>
    <property type="project" value="TreeGrafter"/>
</dbReference>
<keyword evidence="8" id="KW-1185">Reference proteome</keyword>
<keyword evidence="5 6" id="KW-0472">Membrane</keyword>
<feature type="transmembrane region" description="Helical" evidence="6">
    <location>
        <begin position="244"/>
        <end position="272"/>
    </location>
</feature>